<feature type="domain" description="EGF-like" evidence="4">
    <location>
        <begin position="139"/>
        <end position="169"/>
    </location>
</feature>
<feature type="chain" id="PRO_5040324712" description="EGF-like domain-containing protein" evidence="3">
    <location>
        <begin position="26"/>
        <end position="510"/>
    </location>
</feature>
<feature type="domain" description="EGF-like" evidence="4">
    <location>
        <begin position="242"/>
        <end position="272"/>
    </location>
</feature>
<feature type="domain" description="EGF-like" evidence="4">
    <location>
        <begin position="104"/>
        <end position="137"/>
    </location>
</feature>
<evidence type="ECO:0000313" key="6">
    <source>
        <dbReference type="Proteomes" id="UP001153321"/>
    </source>
</evidence>
<keyword evidence="2" id="KW-0812">Transmembrane</keyword>
<dbReference type="InterPro" id="IPR003341">
    <property type="entry name" value="Cys_rich_tripleX"/>
</dbReference>
<evidence type="ECO:0000259" key="4">
    <source>
        <dbReference type="SMART" id="SM00181"/>
    </source>
</evidence>
<keyword evidence="3" id="KW-0732">Signal</keyword>
<name>A0A9P0IHE7_SPOLI</name>
<sequence>MKMRVKYNPVIFLCAVAYFVAELDAQICQRVQLVTRMVHVTYKTSYRITYHGRCSHGCILTKWVNSIEPKSIMQRELKPTNFCCTGYIRKDDSVNDSDIVCEPICMPACRNGRCKTPGECECNSGYTRDPEDDHNCLPSCKKGCQNGTCVAPETCRCNFGYTLVNGTCQPVCTDPCHNGTCVAPEKCECLVGYRKSENNICQPYCSHGCDTGACVAPETCQCHSGWDLKETTHYPYKHCVPICSKPCGNEVCVAPDTCGCLPSYKKSKGGCEPICFDGWVWKNGRCVAQCSHPCGNGTCVAPNVCACHSGYHMDTNYTFLYSSNPNATICVPTCTGCAGRCVAPNNCELGLTSQSQISFDDYYYDYDPPIFPRHEKTTTSTTRRTTTTTTTSTVTPYPTPTTTTTTMSTPTRYPVPTTTSTTSTITASSYFNETKGEELKKTWIEENWVQLFVPILLIITAAIITLLLLVWRCTPIRTIFKGRSYVVEGDPVQTGTPSRLEDVQISDIKV</sequence>
<dbReference type="PANTHER" id="PTHR24047:SF32">
    <property type="entry name" value="FI01909P-RELATED"/>
    <property type="match status" value="1"/>
</dbReference>
<dbReference type="SMART" id="SM00181">
    <property type="entry name" value="EGF"/>
    <property type="match status" value="6"/>
</dbReference>
<evidence type="ECO:0000256" key="1">
    <source>
        <dbReference type="SAM" id="MobiDB-lite"/>
    </source>
</evidence>
<organism evidence="5 6">
    <name type="scientific">Spodoptera littoralis</name>
    <name type="common">Egyptian cotton leafworm</name>
    <dbReference type="NCBI Taxonomy" id="7109"/>
    <lineage>
        <taxon>Eukaryota</taxon>
        <taxon>Metazoa</taxon>
        <taxon>Ecdysozoa</taxon>
        <taxon>Arthropoda</taxon>
        <taxon>Hexapoda</taxon>
        <taxon>Insecta</taxon>
        <taxon>Pterygota</taxon>
        <taxon>Neoptera</taxon>
        <taxon>Endopterygota</taxon>
        <taxon>Lepidoptera</taxon>
        <taxon>Glossata</taxon>
        <taxon>Ditrysia</taxon>
        <taxon>Noctuoidea</taxon>
        <taxon>Noctuidae</taxon>
        <taxon>Amphipyrinae</taxon>
        <taxon>Spodoptera</taxon>
    </lineage>
</organism>
<evidence type="ECO:0000256" key="3">
    <source>
        <dbReference type="SAM" id="SignalP"/>
    </source>
</evidence>
<dbReference type="Gene3D" id="2.10.25.10">
    <property type="entry name" value="Laminin"/>
    <property type="match status" value="6"/>
</dbReference>
<feature type="domain" description="EGF-like" evidence="4">
    <location>
        <begin position="289"/>
        <end position="331"/>
    </location>
</feature>
<keyword evidence="2" id="KW-0472">Membrane</keyword>
<proteinExistence type="predicted"/>
<dbReference type="InterPro" id="IPR053255">
    <property type="entry name" value="EGF-like_domain"/>
</dbReference>
<accession>A0A9P0IHE7</accession>
<evidence type="ECO:0000256" key="2">
    <source>
        <dbReference type="SAM" id="Phobius"/>
    </source>
</evidence>
<dbReference type="Proteomes" id="UP001153321">
    <property type="component" value="Chromosome 9"/>
</dbReference>
<feature type="transmembrane region" description="Helical" evidence="2">
    <location>
        <begin position="448"/>
        <end position="471"/>
    </location>
</feature>
<feature type="region of interest" description="Disordered" evidence="1">
    <location>
        <begin position="374"/>
        <end position="420"/>
    </location>
</feature>
<dbReference type="EMBL" id="LR824540">
    <property type="protein sequence ID" value="CAH1646925.1"/>
    <property type="molecule type" value="Genomic_DNA"/>
</dbReference>
<dbReference type="Pfam" id="PF02363">
    <property type="entry name" value="C_tripleX"/>
    <property type="match status" value="7"/>
</dbReference>
<keyword evidence="2" id="KW-1133">Transmembrane helix</keyword>
<keyword evidence="6" id="KW-1185">Reference proteome</keyword>
<dbReference type="InterPro" id="IPR000742">
    <property type="entry name" value="EGF"/>
</dbReference>
<dbReference type="AlphaFoldDB" id="A0A9P0IHE7"/>
<evidence type="ECO:0000313" key="5">
    <source>
        <dbReference type="EMBL" id="CAH1646925.1"/>
    </source>
</evidence>
<dbReference type="PANTHER" id="PTHR24047">
    <property type="entry name" value="FI01909P-RELATED"/>
    <property type="match status" value="1"/>
</dbReference>
<feature type="signal peptide" evidence="3">
    <location>
        <begin position="1"/>
        <end position="25"/>
    </location>
</feature>
<feature type="domain" description="EGF-like" evidence="4">
    <location>
        <begin position="171"/>
        <end position="202"/>
    </location>
</feature>
<feature type="compositionally biased region" description="Low complexity" evidence="1">
    <location>
        <begin position="378"/>
        <end position="420"/>
    </location>
</feature>
<feature type="domain" description="EGF-like" evidence="4">
    <location>
        <begin position="204"/>
        <end position="240"/>
    </location>
</feature>
<protein>
    <recommendedName>
        <fullName evidence="4">EGF-like domain-containing protein</fullName>
    </recommendedName>
</protein>
<gene>
    <name evidence="5" type="ORF">SPLIT_LOCUS12276</name>
</gene>
<reference evidence="5" key="1">
    <citation type="submission" date="2022-02" db="EMBL/GenBank/DDBJ databases">
        <authorList>
            <person name="King R."/>
        </authorList>
    </citation>
    <scope>NUCLEOTIDE SEQUENCE</scope>
</reference>